<keyword evidence="2" id="KW-1185">Reference proteome</keyword>
<comment type="caution">
    <text evidence="1">The sequence shown here is derived from an EMBL/GenBank/DDBJ whole genome shotgun (WGS) entry which is preliminary data.</text>
</comment>
<reference evidence="1 2" key="1">
    <citation type="submission" date="2018-10" db="EMBL/GenBank/DDBJ databases">
        <title>Co-occurring genomic capacity for anaerobic methane metabolism and dissimilatory sulfite reduction discovered in the Korarchaeota.</title>
        <authorList>
            <person name="Mckay L.J."/>
            <person name="Dlakic M."/>
            <person name="Fields M.W."/>
            <person name="Delmont T.O."/>
            <person name="Eren A.M."/>
            <person name="Jay Z.J."/>
            <person name="Klingelsmith K.B."/>
            <person name="Rusch D.B."/>
            <person name="Inskeep W.P."/>
        </authorList>
    </citation>
    <scope>NUCLEOTIDE SEQUENCE [LARGE SCALE GENOMIC DNA]</scope>
    <source>
        <strain evidence="1 2">MDKW</strain>
    </source>
</reference>
<dbReference type="EMBL" id="RCOS01000177">
    <property type="protein sequence ID" value="RSN71268.1"/>
    <property type="molecule type" value="Genomic_DNA"/>
</dbReference>
<evidence type="ECO:0000313" key="2">
    <source>
        <dbReference type="Proteomes" id="UP000277582"/>
    </source>
</evidence>
<name>A0A3R9QAK9_9CREN</name>
<dbReference type="AlphaFoldDB" id="A0A3R9QAK9"/>
<accession>A0A3R9QAK9</accession>
<evidence type="ECO:0000313" key="1">
    <source>
        <dbReference type="EMBL" id="RSN71268.1"/>
    </source>
</evidence>
<dbReference type="RefSeq" id="WP_125673018.1">
    <property type="nucleotide sequence ID" value="NZ_RCOS01000177.1"/>
</dbReference>
<organism evidence="1 2">
    <name type="scientific">Candidatus Methanodesulfokora washburnensis</name>
    <dbReference type="NCBI Taxonomy" id="2478471"/>
    <lineage>
        <taxon>Archaea</taxon>
        <taxon>Thermoproteota</taxon>
        <taxon>Candidatus Korarchaeia</taxon>
        <taxon>Candidatus Korarchaeia incertae sedis</taxon>
        <taxon>Candidatus Methanodesulfokora</taxon>
    </lineage>
</organism>
<sequence length="300" mass="33030">MSVARGYLGSYPTNIPKLSYGAVSKKSADFATGLEKITYRYITLFDSASGVDLVFNRSLVLIDSASCVDIQSYLSRPLSDSALSTDWISVITRITAGVPPLLFESLVTGAYPTASVLLHPYIVKKTAYDSASSADAVLSRSFTELDSASALDIVFSRTFSALDLASAVDVILARGFVIFDSASALDTFKYIYLSAADSSSALDRIPRRSFIEVDSLSAVDIGWLIVPAKDLLYLTETSLIYLSSADKMRTWDTRELLRYKIDTIWLSDIGRRAIIKAEHHDLRVDALLFICKLARKKLEK</sequence>
<proteinExistence type="predicted"/>
<dbReference type="Proteomes" id="UP000277582">
    <property type="component" value="Unassembled WGS sequence"/>
</dbReference>
<protein>
    <submittedName>
        <fullName evidence="1">Uncharacterized protein</fullName>
    </submittedName>
</protein>
<gene>
    <name evidence="1" type="ORF">D6D85_16315</name>
</gene>